<sequence>MQILLSLPFMAALALALPLQAETVTEAAMAVEADLGGRVGTLLRAPGAAPLAAWQADDRFPLSSTFKAPLCGAVLARVDAGSEQMDRVIPYTAQDLVSHSPVTETRAGKGMRVADLCAATITLSDNTAANLLLDTVGGPEGFTGFLRSIGDMTTRLDRQETAPNEALPKDQRDTTTPRAMTDTLEALLFSGILSTESRTQLESWMQQDQVAGALIRASLPEGWTIADKTGAGGHGARSIVAVIRTPDGTPWLAAIYLADNSADMDSRNRAIARIGAAMVEEIRAN</sequence>
<dbReference type="GO" id="GO:0046677">
    <property type="term" value="P:response to antibiotic"/>
    <property type="evidence" value="ECO:0007669"/>
    <property type="project" value="UniProtKB-UniRule"/>
</dbReference>
<comment type="similarity">
    <text evidence="2 6">Belongs to the class-A beta-lactamase family.</text>
</comment>
<protein>
    <recommendedName>
        <fullName evidence="3 6">Beta-lactamase</fullName>
        <ecNumber evidence="3 6">3.5.2.6</ecNumber>
    </recommendedName>
</protein>
<dbReference type="Proteomes" id="UP000679352">
    <property type="component" value="Plasmid p2"/>
</dbReference>
<keyword evidence="9" id="KW-0614">Plasmid</keyword>
<dbReference type="InterPro" id="IPR023650">
    <property type="entry name" value="Beta-lactam_class-A_AS"/>
</dbReference>
<dbReference type="PANTHER" id="PTHR35333:SF3">
    <property type="entry name" value="BETA-LACTAMASE-TYPE TRANSPEPTIDASE FOLD CONTAINING PROTEIN"/>
    <property type="match status" value="1"/>
</dbReference>
<evidence type="ECO:0000256" key="6">
    <source>
        <dbReference type="RuleBase" id="RU361140"/>
    </source>
</evidence>
<dbReference type="PROSITE" id="PS00146">
    <property type="entry name" value="BETA_LACTAMASE_A"/>
    <property type="match status" value="1"/>
</dbReference>
<dbReference type="AlphaFoldDB" id="A0A975PCF3"/>
<dbReference type="EC" id="3.5.2.6" evidence="3 6"/>
<evidence type="ECO:0000259" key="8">
    <source>
        <dbReference type="Pfam" id="PF13354"/>
    </source>
</evidence>
<evidence type="ECO:0000256" key="1">
    <source>
        <dbReference type="ARBA" id="ARBA00001526"/>
    </source>
</evidence>
<keyword evidence="4 6" id="KW-0378">Hydrolase</keyword>
<dbReference type="GO" id="GO:0030655">
    <property type="term" value="P:beta-lactam antibiotic catabolic process"/>
    <property type="evidence" value="ECO:0007669"/>
    <property type="project" value="InterPro"/>
</dbReference>
<dbReference type="NCBIfam" id="NF033103">
    <property type="entry name" value="bla_class_A"/>
    <property type="match status" value="1"/>
</dbReference>
<dbReference type="RefSeq" id="WP_215505561.1">
    <property type="nucleotide sequence ID" value="NZ_CP076363.1"/>
</dbReference>
<dbReference type="GO" id="GO:0008800">
    <property type="term" value="F:beta-lactamase activity"/>
    <property type="evidence" value="ECO:0007669"/>
    <property type="project" value="UniProtKB-UniRule"/>
</dbReference>
<evidence type="ECO:0000256" key="3">
    <source>
        <dbReference type="ARBA" id="ARBA00012865"/>
    </source>
</evidence>
<dbReference type="InterPro" id="IPR045155">
    <property type="entry name" value="Beta-lactam_cat"/>
</dbReference>
<evidence type="ECO:0000256" key="4">
    <source>
        <dbReference type="ARBA" id="ARBA00022801"/>
    </source>
</evidence>
<gene>
    <name evidence="9" type="primary">bla</name>
    <name evidence="9" type="ORF">KM031_19570</name>
</gene>
<keyword evidence="7" id="KW-0732">Signal</keyword>
<accession>A0A975PCF3</accession>
<dbReference type="InterPro" id="IPR000871">
    <property type="entry name" value="Beta-lactam_class-A"/>
</dbReference>
<dbReference type="SUPFAM" id="SSF56601">
    <property type="entry name" value="beta-lactamase/transpeptidase-like"/>
    <property type="match status" value="1"/>
</dbReference>
<dbReference type="EMBL" id="CP076363">
    <property type="protein sequence ID" value="QWK92576.1"/>
    <property type="molecule type" value="Genomic_DNA"/>
</dbReference>
<evidence type="ECO:0000256" key="5">
    <source>
        <dbReference type="ARBA" id="ARBA00023251"/>
    </source>
</evidence>
<organism evidence="9 10">
    <name type="scientific">Gemmobacter fulvus</name>
    <dbReference type="NCBI Taxonomy" id="2840474"/>
    <lineage>
        <taxon>Bacteria</taxon>
        <taxon>Pseudomonadati</taxon>
        <taxon>Pseudomonadota</taxon>
        <taxon>Alphaproteobacteria</taxon>
        <taxon>Rhodobacterales</taxon>
        <taxon>Paracoccaceae</taxon>
        <taxon>Gemmobacter</taxon>
    </lineage>
</organism>
<evidence type="ECO:0000313" key="9">
    <source>
        <dbReference type="EMBL" id="QWK92576.1"/>
    </source>
</evidence>
<dbReference type="PANTHER" id="PTHR35333">
    <property type="entry name" value="BETA-LACTAMASE"/>
    <property type="match status" value="1"/>
</dbReference>
<evidence type="ECO:0000256" key="2">
    <source>
        <dbReference type="ARBA" id="ARBA00009009"/>
    </source>
</evidence>
<geneLocation type="plasmid" evidence="9 10">
    <name>p2</name>
</geneLocation>
<feature type="chain" id="PRO_5037792111" description="Beta-lactamase" evidence="7">
    <location>
        <begin position="22"/>
        <end position="285"/>
    </location>
</feature>
<keyword evidence="5 6" id="KW-0046">Antibiotic resistance</keyword>
<reference evidence="9" key="1">
    <citation type="submission" date="2021-06" db="EMBL/GenBank/DDBJ databases">
        <authorList>
            <person name="Lee C.-S."/>
            <person name="Jin L."/>
        </authorList>
    </citation>
    <scope>NUCLEOTIDE SEQUENCE</scope>
    <source>
        <strain evidence="9">Con5</strain>
        <plasmid evidence="9">p2</plasmid>
    </source>
</reference>
<dbReference type="KEGG" id="gfu:KM031_19570"/>
<dbReference type="PRINTS" id="PR00118">
    <property type="entry name" value="BLACTAMASEA"/>
</dbReference>
<dbReference type="Pfam" id="PF13354">
    <property type="entry name" value="Beta-lactamase2"/>
    <property type="match status" value="1"/>
</dbReference>
<dbReference type="InterPro" id="IPR012338">
    <property type="entry name" value="Beta-lactam/transpept-like"/>
</dbReference>
<comment type="catalytic activity">
    <reaction evidence="1 6">
        <text>a beta-lactam + H2O = a substituted beta-amino acid</text>
        <dbReference type="Rhea" id="RHEA:20401"/>
        <dbReference type="ChEBI" id="CHEBI:15377"/>
        <dbReference type="ChEBI" id="CHEBI:35627"/>
        <dbReference type="ChEBI" id="CHEBI:140347"/>
        <dbReference type="EC" id="3.5.2.6"/>
    </reaction>
</comment>
<evidence type="ECO:0000313" key="10">
    <source>
        <dbReference type="Proteomes" id="UP000679352"/>
    </source>
</evidence>
<evidence type="ECO:0000256" key="7">
    <source>
        <dbReference type="SAM" id="SignalP"/>
    </source>
</evidence>
<name>A0A975PCF3_9RHOB</name>
<dbReference type="Gene3D" id="3.40.710.10">
    <property type="entry name" value="DD-peptidase/beta-lactamase superfamily"/>
    <property type="match status" value="1"/>
</dbReference>
<feature type="signal peptide" evidence="7">
    <location>
        <begin position="1"/>
        <end position="21"/>
    </location>
</feature>
<feature type="domain" description="Beta-lactamase class A catalytic" evidence="8">
    <location>
        <begin position="52"/>
        <end position="256"/>
    </location>
</feature>
<keyword evidence="10" id="KW-1185">Reference proteome</keyword>
<proteinExistence type="inferred from homology"/>